<feature type="transmembrane region" description="Helical" evidence="1">
    <location>
        <begin position="117"/>
        <end position="136"/>
    </location>
</feature>
<keyword evidence="1" id="KW-0812">Transmembrane</keyword>
<name>A0A2M6P257_9BACT</name>
<proteinExistence type="predicted"/>
<reference evidence="3" key="1">
    <citation type="submission" date="2017-09" db="EMBL/GenBank/DDBJ databases">
        <title>Depth-based differentiation of microbial function through sediment-hosted aquifers and enrichment of novel symbionts in the deep terrestrial subsurface.</title>
        <authorList>
            <person name="Probst A.J."/>
            <person name="Ladd B."/>
            <person name="Jarett J.K."/>
            <person name="Geller-Mcgrath D.E."/>
            <person name="Sieber C.M.K."/>
            <person name="Emerson J.B."/>
            <person name="Anantharaman K."/>
            <person name="Thomas B.C."/>
            <person name="Malmstrom R."/>
            <person name="Stieglmeier M."/>
            <person name="Klingl A."/>
            <person name="Woyke T."/>
            <person name="Ryan C.M."/>
            <person name="Banfield J.F."/>
        </authorList>
    </citation>
    <scope>NUCLEOTIDE SEQUENCE [LARGE SCALE GENOMIC DNA]</scope>
</reference>
<feature type="transmembrane region" description="Helical" evidence="1">
    <location>
        <begin position="6"/>
        <end position="25"/>
    </location>
</feature>
<keyword evidence="1" id="KW-0472">Membrane</keyword>
<feature type="transmembrane region" description="Helical" evidence="1">
    <location>
        <begin position="37"/>
        <end position="61"/>
    </location>
</feature>
<evidence type="ECO:0008006" key="4">
    <source>
        <dbReference type="Google" id="ProtNLM"/>
    </source>
</evidence>
<evidence type="ECO:0000313" key="2">
    <source>
        <dbReference type="EMBL" id="PIR77768.1"/>
    </source>
</evidence>
<sequence>MLLHVQDILGLVVLGLQGLMFFALSTKSTTIALGSPWLVIGPRFFVVYAITTCLLLCYVYFTKPSWLKHVVIGIHFLTTLSVAAFVYQLGFGYDPFLHRAAEKDILAHGVILPRTPFYIGQYVLITILVLVGHIPLFFADAWLVMMLTSLFLPLCVFYVLRYHFSFEKNLSHVGSVCILLVSFIAFFVTTPHNFATLLTLLTFMLGLVCFSYRKFFPIVVGVSLFAFAVHPLSGMFAVLFVIGIALWLYKDRFPKPIYKGTWVALCAGSLVVMPFLFFSYLLLKGVSLPSPMIIFSRLSVFADVFGRPYYYHNSPSASFLLDTLYSYQMLIPVVLVFLGLYGWYRTFRKTTWLTVLMFIFLLSNVFFLSTWVVISDLNTFEQVQYAQRLRHMLLFPLLLFSLYSVLLFFSWLRKKHVFFQLLFLGIMSVCITGSFYLTYPQQNKKTHFPGYNVTSADIEAARYIEADTADGASHVVLSNLLTAAASIDQFGFSRYYDTDKGLLFYYAIPSGSPLAEAYRNLVYVAQDKQYIDDVFALTGVDRVYFVISSFWSGYADIVAGMSKHADEIQVINNGAITIFRYDR</sequence>
<dbReference type="EMBL" id="PFBW01000031">
    <property type="protein sequence ID" value="PIR77768.1"/>
    <property type="molecule type" value="Genomic_DNA"/>
</dbReference>
<comment type="caution">
    <text evidence="2">The sequence shown here is derived from an EMBL/GenBank/DDBJ whole genome shotgun (WGS) entry which is preliminary data.</text>
</comment>
<accession>A0A2M6P257</accession>
<organism evidence="2 3">
    <name type="scientific">Candidatus Magasanikbacteria bacterium CG10_big_fil_rev_8_21_14_0_10_38_6</name>
    <dbReference type="NCBI Taxonomy" id="1974647"/>
    <lineage>
        <taxon>Bacteria</taxon>
        <taxon>Candidatus Magasanikiibacteriota</taxon>
    </lineage>
</organism>
<feature type="transmembrane region" description="Helical" evidence="1">
    <location>
        <begin position="142"/>
        <end position="160"/>
    </location>
</feature>
<feature type="transmembrane region" description="Helical" evidence="1">
    <location>
        <begin position="172"/>
        <end position="188"/>
    </location>
</feature>
<gene>
    <name evidence="2" type="ORF">COU30_00700</name>
</gene>
<feature type="transmembrane region" description="Helical" evidence="1">
    <location>
        <begin position="224"/>
        <end position="249"/>
    </location>
</feature>
<feature type="transmembrane region" description="Helical" evidence="1">
    <location>
        <begin position="394"/>
        <end position="412"/>
    </location>
</feature>
<dbReference type="Proteomes" id="UP000228528">
    <property type="component" value="Unassembled WGS sequence"/>
</dbReference>
<feature type="transmembrane region" description="Helical" evidence="1">
    <location>
        <begin position="261"/>
        <end position="282"/>
    </location>
</feature>
<keyword evidence="1" id="KW-1133">Transmembrane helix</keyword>
<evidence type="ECO:0000313" key="3">
    <source>
        <dbReference type="Proteomes" id="UP000228528"/>
    </source>
</evidence>
<feature type="transmembrane region" description="Helical" evidence="1">
    <location>
        <begin position="73"/>
        <end position="96"/>
    </location>
</feature>
<evidence type="ECO:0000256" key="1">
    <source>
        <dbReference type="SAM" id="Phobius"/>
    </source>
</evidence>
<feature type="transmembrane region" description="Helical" evidence="1">
    <location>
        <begin position="324"/>
        <end position="344"/>
    </location>
</feature>
<feature type="transmembrane region" description="Helical" evidence="1">
    <location>
        <begin position="351"/>
        <end position="374"/>
    </location>
</feature>
<feature type="transmembrane region" description="Helical" evidence="1">
    <location>
        <begin position="419"/>
        <end position="439"/>
    </location>
</feature>
<feature type="transmembrane region" description="Helical" evidence="1">
    <location>
        <begin position="194"/>
        <end position="212"/>
    </location>
</feature>
<dbReference type="AlphaFoldDB" id="A0A2M6P257"/>
<protein>
    <recommendedName>
        <fullName evidence="4">Glycosyltransferase RgtA/B/C/D-like domain-containing protein</fullName>
    </recommendedName>
</protein>